<keyword evidence="2" id="KW-0862">Zinc</keyword>
<feature type="compositionally biased region" description="Polar residues" evidence="4">
    <location>
        <begin position="25"/>
        <end position="37"/>
    </location>
</feature>
<dbReference type="Pfam" id="PF15926">
    <property type="entry name" value="RNF220"/>
    <property type="match status" value="1"/>
</dbReference>
<organism evidence="6 7">
    <name type="scientific">Holothuria leucospilota</name>
    <name type="common">Black long sea cucumber</name>
    <name type="synonym">Mertensiothuria leucospilota</name>
    <dbReference type="NCBI Taxonomy" id="206669"/>
    <lineage>
        <taxon>Eukaryota</taxon>
        <taxon>Metazoa</taxon>
        <taxon>Echinodermata</taxon>
        <taxon>Eleutherozoa</taxon>
        <taxon>Echinozoa</taxon>
        <taxon>Holothuroidea</taxon>
        <taxon>Aspidochirotacea</taxon>
        <taxon>Aspidochirotida</taxon>
        <taxon>Holothuriidae</taxon>
        <taxon>Holothuria</taxon>
    </lineage>
</organism>
<dbReference type="PANTHER" id="PTHR13459">
    <property type="entry name" value="E3 UBIQUITIN-PROTEIN LIGASE RNF220 ISOFORM X1"/>
    <property type="match status" value="1"/>
</dbReference>
<dbReference type="SMART" id="SM00184">
    <property type="entry name" value="RING"/>
    <property type="match status" value="1"/>
</dbReference>
<dbReference type="InterPro" id="IPR052443">
    <property type="entry name" value="E3_ubiq-ligase_RNF220-like"/>
</dbReference>
<feature type="region of interest" description="Disordered" evidence="4">
    <location>
        <begin position="87"/>
        <end position="147"/>
    </location>
</feature>
<evidence type="ECO:0000256" key="2">
    <source>
        <dbReference type="ARBA" id="ARBA00022833"/>
    </source>
</evidence>
<dbReference type="GO" id="GO:0016567">
    <property type="term" value="P:protein ubiquitination"/>
    <property type="evidence" value="ECO:0007669"/>
    <property type="project" value="TreeGrafter"/>
</dbReference>
<evidence type="ECO:0000313" key="6">
    <source>
        <dbReference type="EMBL" id="KAJ8040630.1"/>
    </source>
</evidence>
<dbReference type="OrthoDB" id="6270329at2759"/>
<dbReference type="EMBL" id="JAIZAY010000006">
    <property type="protein sequence ID" value="KAJ8040630.1"/>
    <property type="molecule type" value="Genomic_DNA"/>
</dbReference>
<gene>
    <name evidence="6" type="ORF">HOLleu_14975</name>
</gene>
<comment type="caution">
    <text evidence="6">The sequence shown here is derived from an EMBL/GenBank/DDBJ whole genome shotgun (WGS) entry which is preliminary data.</text>
</comment>
<proteinExistence type="predicted"/>
<dbReference type="SUPFAM" id="SSF57850">
    <property type="entry name" value="RING/U-box"/>
    <property type="match status" value="1"/>
</dbReference>
<evidence type="ECO:0000259" key="5">
    <source>
        <dbReference type="PROSITE" id="PS50089"/>
    </source>
</evidence>
<keyword evidence="7" id="KW-1185">Reference proteome</keyword>
<name>A0A9Q1C938_HOLLE</name>
<evidence type="ECO:0000256" key="4">
    <source>
        <dbReference type="SAM" id="MobiDB-lite"/>
    </source>
</evidence>
<feature type="domain" description="RING-type" evidence="5">
    <location>
        <begin position="353"/>
        <end position="392"/>
    </location>
</feature>
<sequence length="405" mass="46057">MQPTVSTERVNLPSQPSLMNRYHQNDLNSDTQKNATMSEEDLHRKSRHQRHYNEGSKTCSVCGLTVRRQELEIHFQSEIEKLQKLTTEGSRSLRYPKRKRKSTQDEEEEEPVSSTRYEKYLSTRRKRETRKRNKMLRDSEGPSGSGLSLPNCPVCGITLVGTPEEMNQHAEACLNKQALGAGNESDEEDVNIDVDDNFEEYTWCGETRIRATTLLEGGLQGCGYKTVQTSKDENADEELDVEGDESKEFGPSQFTEADLIHLVETPEEETSSRGTGTLEGERHSNVYHDRGQSSIAENNNDSENVQSVISNGTIDYLRPCHSSSIHPKEQVKSLKAQVSALRQQMEERSSVRCLVCLDSYKKPVVSIQCWHVYCEECWMRTLGAKKLCPQCQMITSPSHLRQIFL</sequence>
<dbReference type="Gene3D" id="3.30.40.10">
    <property type="entry name" value="Zinc/RING finger domain, C3HC4 (zinc finger)"/>
    <property type="match status" value="1"/>
</dbReference>
<feature type="region of interest" description="Disordered" evidence="4">
    <location>
        <begin position="1"/>
        <end position="57"/>
    </location>
</feature>
<keyword evidence="1 3" id="KW-0479">Metal-binding</keyword>
<dbReference type="PANTHER" id="PTHR13459:SF1">
    <property type="entry name" value="E3 UBIQUITIN-PROTEIN LIGASE RNF220 ISOFORM X1"/>
    <property type="match status" value="1"/>
</dbReference>
<feature type="compositionally biased region" description="Polar residues" evidence="4">
    <location>
        <begin position="1"/>
        <end position="18"/>
    </location>
</feature>
<dbReference type="PROSITE" id="PS50089">
    <property type="entry name" value="ZF_RING_2"/>
    <property type="match status" value="1"/>
</dbReference>
<evidence type="ECO:0000313" key="7">
    <source>
        <dbReference type="Proteomes" id="UP001152320"/>
    </source>
</evidence>
<dbReference type="GO" id="GO:0008270">
    <property type="term" value="F:zinc ion binding"/>
    <property type="evidence" value="ECO:0007669"/>
    <property type="project" value="UniProtKB-KW"/>
</dbReference>
<dbReference type="Proteomes" id="UP001152320">
    <property type="component" value="Chromosome 6"/>
</dbReference>
<protein>
    <recommendedName>
        <fullName evidence="5">RING-type domain-containing protein</fullName>
    </recommendedName>
</protein>
<dbReference type="InterPro" id="IPR013083">
    <property type="entry name" value="Znf_RING/FYVE/PHD"/>
</dbReference>
<reference evidence="6" key="1">
    <citation type="submission" date="2021-10" db="EMBL/GenBank/DDBJ databases">
        <title>Tropical sea cucumber genome reveals ecological adaptation and Cuvierian tubules defense mechanism.</title>
        <authorList>
            <person name="Chen T."/>
        </authorList>
    </citation>
    <scope>NUCLEOTIDE SEQUENCE</scope>
    <source>
        <strain evidence="6">Nanhai2018</strain>
        <tissue evidence="6">Muscle</tissue>
    </source>
</reference>
<evidence type="ECO:0000256" key="3">
    <source>
        <dbReference type="PROSITE-ProRule" id="PRU00175"/>
    </source>
</evidence>
<evidence type="ECO:0000256" key="1">
    <source>
        <dbReference type="ARBA" id="ARBA00022771"/>
    </source>
</evidence>
<accession>A0A9Q1C938</accession>
<dbReference type="InterPro" id="IPR040178">
    <property type="entry name" value="RNF220_RING"/>
</dbReference>
<dbReference type="InterPro" id="IPR031824">
    <property type="entry name" value="RNF220_mid"/>
</dbReference>
<dbReference type="AlphaFoldDB" id="A0A9Q1C938"/>
<feature type="compositionally biased region" description="Basic residues" evidence="4">
    <location>
        <begin position="122"/>
        <end position="134"/>
    </location>
</feature>
<dbReference type="CDD" id="cd16563">
    <property type="entry name" value="RING-HC_RNF220"/>
    <property type="match status" value="1"/>
</dbReference>
<dbReference type="Pfam" id="PF13923">
    <property type="entry name" value="zf-C3HC4_2"/>
    <property type="match status" value="1"/>
</dbReference>
<dbReference type="GO" id="GO:0061630">
    <property type="term" value="F:ubiquitin protein ligase activity"/>
    <property type="evidence" value="ECO:0007669"/>
    <property type="project" value="TreeGrafter"/>
</dbReference>
<keyword evidence="1 3" id="KW-0863">Zinc-finger</keyword>
<dbReference type="InterPro" id="IPR001841">
    <property type="entry name" value="Znf_RING"/>
</dbReference>